<evidence type="ECO:0000256" key="3">
    <source>
        <dbReference type="ARBA" id="ARBA00022723"/>
    </source>
</evidence>
<feature type="binding site" evidence="11">
    <location>
        <position position="134"/>
    </location>
    <ligand>
        <name>substrate</name>
    </ligand>
</feature>
<dbReference type="Gene3D" id="3.40.50.1000">
    <property type="entry name" value="HAD superfamily/HAD-like"/>
    <property type="match status" value="1"/>
</dbReference>
<comment type="cofactor">
    <cofactor evidence="13">
        <name>Mg(2+)</name>
        <dbReference type="ChEBI" id="CHEBI:18420"/>
    </cofactor>
</comment>
<evidence type="ECO:0000256" key="10">
    <source>
        <dbReference type="PIRSR" id="PIRSR004682-1"/>
    </source>
</evidence>
<proteinExistence type="inferred from homology"/>
<evidence type="ECO:0000256" key="1">
    <source>
        <dbReference type="ARBA" id="ARBA00004496"/>
    </source>
</evidence>
<protein>
    <recommendedName>
        <fullName evidence="7 9">D,D-heptose 1,7-bisphosphate phosphatase</fullName>
        <ecNumber evidence="9">3.1.3.-</ecNumber>
    </recommendedName>
</protein>
<dbReference type="AlphaFoldDB" id="A0A8I0T4K0"/>
<feature type="binding site" evidence="11">
    <location>
        <begin position="50"/>
        <end position="53"/>
    </location>
    <ligand>
        <name>substrate</name>
    </ligand>
</feature>
<dbReference type="RefSeq" id="WP_128730004.1">
    <property type="nucleotide sequence ID" value="NZ_AQHF01000020.1"/>
</dbReference>
<dbReference type="NCBIfam" id="NF006506">
    <property type="entry name" value="PRK08942.1"/>
    <property type="match status" value="1"/>
</dbReference>
<comment type="cofactor">
    <cofactor evidence="13">
        <name>Zn(2+)</name>
        <dbReference type="ChEBI" id="CHEBI:29105"/>
    </cofactor>
</comment>
<dbReference type="CDD" id="cd07503">
    <property type="entry name" value="HAD_HisB-N"/>
    <property type="match status" value="1"/>
</dbReference>
<accession>A0A8I0T4K0</accession>
<gene>
    <name evidence="14" type="primary">gmhB</name>
    <name evidence="14" type="ORF">PPEP_a0109</name>
</gene>
<keyword evidence="5 13" id="KW-0862">Zinc</keyword>
<evidence type="ECO:0000256" key="5">
    <source>
        <dbReference type="ARBA" id="ARBA00022833"/>
    </source>
</evidence>
<feature type="binding site" evidence="13">
    <location>
        <position position="104"/>
    </location>
    <ligand>
        <name>Zn(2+)</name>
        <dbReference type="ChEBI" id="CHEBI:29105"/>
    </ligand>
</feature>
<keyword evidence="3 13" id="KW-0479">Metal-binding</keyword>
<dbReference type="GO" id="GO:0046872">
    <property type="term" value="F:metal ion binding"/>
    <property type="evidence" value="ECO:0007669"/>
    <property type="project" value="UniProtKB-KW"/>
</dbReference>
<dbReference type="InterPro" id="IPR006549">
    <property type="entry name" value="HAD-SF_hydro_IIIA"/>
</dbReference>
<evidence type="ECO:0000256" key="8">
    <source>
        <dbReference type="ARBA" id="ARBA00061616"/>
    </source>
</evidence>
<evidence type="ECO:0000256" key="6">
    <source>
        <dbReference type="ARBA" id="ARBA00023277"/>
    </source>
</evidence>
<feature type="binding site" evidence="13">
    <location>
        <position position="134"/>
    </location>
    <ligand>
        <name>Mg(2+)</name>
        <dbReference type="ChEBI" id="CHEBI:18420"/>
    </ligand>
</feature>
<dbReference type="SUPFAM" id="SSF56784">
    <property type="entry name" value="HAD-like"/>
    <property type="match status" value="1"/>
</dbReference>
<comment type="subcellular location">
    <subcellularLocation>
        <location evidence="1 9">Cytoplasm</location>
    </subcellularLocation>
</comment>
<evidence type="ECO:0000256" key="9">
    <source>
        <dbReference type="PIRNR" id="PIRNR004682"/>
    </source>
</evidence>
<keyword evidence="4 9" id="KW-0378">Hydrolase</keyword>
<name>A0A8I0T4K0_9GAMM</name>
<reference evidence="14 15" key="1">
    <citation type="submission" date="2015-06" db="EMBL/GenBank/DDBJ databases">
        <title>Genome sequence of Pseudoalteromonas peptidolytica.</title>
        <authorList>
            <person name="Xie B.-B."/>
            <person name="Rong J.-C."/>
            <person name="Qin Q.-L."/>
            <person name="Zhang Y.-Z."/>
        </authorList>
    </citation>
    <scope>NUCLEOTIDE SEQUENCE [LARGE SCALE GENOMIC DNA]</scope>
    <source>
        <strain evidence="14 15">F12-50-A1</strain>
    </source>
</reference>
<evidence type="ECO:0000256" key="7">
    <source>
        <dbReference type="ARBA" id="ARBA00031828"/>
    </source>
</evidence>
<dbReference type="Pfam" id="PF13242">
    <property type="entry name" value="Hydrolase_like"/>
    <property type="match status" value="1"/>
</dbReference>
<feature type="site" description="Stabilizes the phosphoryl group" evidence="12">
    <location>
        <position position="50"/>
    </location>
</feature>
<sequence>MHKAIFLDRDGVINKDHAYVHQIADFEFIDGVFDACKQFVQAGYKIVVVTNQSGIGRGYYDEAQFHLLSDWMCAQFMARGIEITGVYFCPHHPEKANAPYNVECSCRKPEPGMLHQAIAEHNLDPAQSIMVGDKVSDIQAAHAAGLATTVLVESGQRFTDTQKQLADYVCKSLGSVPQALSIL</sequence>
<evidence type="ECO:0000256" key="2">
    <source>
        <dbReference type="ARBA" id="ARBA00022490"/>
    </source>
</evidence>
<dbReference type="GO" id="GO:0005737">
    <property type="term" value="C:cytoplasm"/>
    <property type="evidence" value="ECO:0007669"/>
    <property type="project" value="UniProtKB-SubCell"/>
</dbReference>
<keyword evidence="15" id="KW-1185">Reference proteome</keyword>
<dbReference type="InterPro" id="IPR004446">
    <property type="entry name" value="Heptose_bisP_phosphatase"/>
</dbReference>
<evidence type="ECO:0000313" key="14">
    <source>
        <dbReference type="EMBL" id="MBE0345274.1"/>
    </source>
</evidence>
<feature type="binding site" evidence="11">
    <location>
        <begin position="107"/>
        <end position="108"/>
    </location>
    <ligand>
        <name>substrate</name>
    </ligand>
</feature>
<comment type="similarity">
    <text evidence="8 9">Belongs to the gmhB family.</text>
</comment>
<feature type="active site" description="Nucleophile" evidence="10">
    <location>
        <position position="8"/>
    </location>
</feature>
<dbReference type="InterPro" id="IPR036412">
    <property type="entry name" value="HAD-like_sf"/>
</dbReference>
<keyword evidence="2 9" id="KW-0963">Cytoplasm</keyword>
<feature type="binding site" evidence="13">
    <location>
        <position position="91"/>
    </location>
    <ligand>
        <name>Zn(2+)</name>
        <dbReference type="ChEBI" id="CHEBI:29105"/>
    </ligand>
</feature>
<dbReference type="NCBIfam" id="TIGR01656">
    <property type="entry name" value="Histidinol-ppas"/>
    <property type="match status" value="1"/>
</dbReference>
<dbReference type="GO" id="GO:0016791">
    <property type="term" value="F:phosphatase activity"/>
    <property type="evidence" value="ECO:0007669"/>
    <property type="project" value="InterPro"/>
</dbReference>
<keyword evidence="13" id="KW-0460">Magnesium</keyword>
<evidence type="ECO:0000256" key="4">
    <source>
        <dbReference type="ARBA" id="ARBA00022801"/>
    </source>
</evidence>
<dbReference type="Proteomes" id="UP000660708">
    <property type="component" value="Unassembled WGS sequence"/>
</dbReference>
<feature type="active site" description="Proton donor" evidence="10">
    <location>
        <position position="10"/>
    </location>
</feature>
<dbReference type="InterPro" id="IPR023214">
    <property type="entry name" value="HAD_sf"/>
</dbReference>
<dbReference type="PANTHER" id="PTHR42891">
    <property type="entry name" value="D-GLYCERO-BETA-D-MANNO-HEPTOSE-1,7-BISPHOSPHATE 7-PHOSPHATASE"/>
    <property type="match status" value="1"/>
</dbReference>
<feature type="binding site" evidence="13">
    <location>
        <position position="89"/>
    </location>
    <ligand>
        <name>Zn(2+)</name>
        <dbReference type="ChEBI" id="CHEBI:29105"/>
    </ligand>
</feature>
<feature type="site" description="Contributes to substrate recognition" evidence="12">
    <location>
        <position position="107"/>
    </location>
</feature>
<evidence type="ECO:0000256" key="13">
    <source>
        <dbReference type="PIRSR" id="PIRSR004682-4"/>
    </source>
</evidence>
<dbReference type="FunFam" id="3.40.50.1000:FF:000037">
    <property type="entry name" value="D,D-heptose 1,7-bisphosphate phosphatase"/>
    <property type="match status" value="1"/>
</dbReference>
<evidence type="ECO:0000313" key="15">
    <source>
        <dbReference type="Proteomes" id="UP000660708"/>
    </source>
</evidence>
<feature type="binding site" evidence="13">
    <location>
        <position position="8"/>
    </location>
    <ligand>
        <name>Mg(2+)</name>
        <dbReference type="ChEBI" id="CHEBI:18420"/>
    </ligand>
</feature>
<feature type="site" description="Stabilizes the phosphoryl group" evidence="12">
    <location>
        <position position="108"/>
    </location>
</feature>
<feature type="binding site" evidence="13">
    <location>
        <position position="106"/>
    </location>
    <ligand>
        <name>Zn(2+)</name>
        <dbReference type="ChEBI" id="CHEBI:29105"/>
    </ligand>
</feature>
<dbReference type="PANTHER" id="PTHR42891:SF1">
    <property type="entry name" value="D-GLYCERO-BETA-D-MANNO-HEPTOSE-1,7-BISPHOSPHATE 7-PHOSPHATASE"/>
    <property type="match status" value="1"/>
</dbReference>
<comment type="caution">
    <text evidence="14">The sequence shown here is derived from an EMBL/GenBank/DDBJ whole genome shotgun (WGS) entry which is preliminary data.</text>
</comment>
<feature type="binding site" evidence="13">
    <location>
        <position position="10"/>
    </location>
    <ligand>
        <name>Mg(2+)</name>
        <dbReference type="ChEBI" id="CHEBI:18420"/>
    </ligand>
</feature>
<keyword evidence="6 9" id="KW-0119">Carbohydrate metabolism</keyword>
<evidence type="ECO:0000256" key="12">
    <source>
        <dbReference type="PIRSR" id="PIRSR004682-3"/>
    </source>
</evidence>
<dbReference type="PIRSF" id="PIRSF004682">
    <property type="entry name" value="GmhB"/>
    <property type="match status" value="1"/>
</dbReference>
<organism evidence="14 15">
    <name type="scientific">Pseudoalteromonas peptidolytica F12-50-A1</name>
    <dbReference type="NCBI Taxonomy" id="1315280"/>
    <lineage>
        <taxon>Bacteria</taxon>
        <taxon>Pseudomonadati</taxon>
        <taxon>Pseudomonadota</taxon>
        <taxon>Gammaproteobacteria</taxon>
        <taxon>Alteromonadales</taxon>
        <taxon>Pseudoalteromonadaceae</taxon>
        <taxon>Pseudoalteromonas</taxon>
    </lineage>
</organism>
<dbReference type="NCBIfam" id="TIGR01662">
    <property type="entry name" value="HAD-SF-IIIA"/>
    <property type="match status" value="1"/>
</dbReference>
<dbReference type="NCBIfam" id="TIGR00213">
    <property type="entry name" value="GmhB_yaeD"/>
    <property type="match status" value="1"/>
</dbReference>
<feature type="binding site" evidence="11">
    <location>
        <begin position="16"/>
        <end position="19"/>
    </location>
    <ligand>
        <name>substrate</name>
    </ligand>
</feature>
<evidence type="ECO:0000256" key="11">
    <source>
        <dbReference type="PIRSR" id="PIRSR004682-2"/>
    </source>
</evidence>
<dbReference type="EC" id="3.1.3.-" evidence="9"/>
<dbReference type="InterPro" id="IPR006543">
    <property type="entry name" value="Histidinol-phos"/>
</dbReference>
<dbReference type="GO" id="GO:0005975">
    <property type="term" value="P:carbohydrate metabolic process"/>
    <property type="evidence" value="ECO:0007669"/>
    <property type="project" value="InterPro"/>
</dbReference>
<feature type="binding site" evidence="13">
    <location>
        <position position="133"/>
    </location>
    <ligand>
        <name>Mg(2+)</name>
        <dbReference type="ChEBI" id="CHEBI:18420"/>
    </ligand>
</feature>
<dbReference type="EMBL" id="AQHF01000020">
    <property type="protein sequence ID" value="MBE0345274.1"/>
    <property type="molecule type" value="Genomic_DNA"/>
</dbReference>
<feature type="binding site" evidence="11">
    <location>
        <begin position="8"/>
        <end position="10"/>
    </location>
    <ligand>
        <name>substrate</name>
    </ligand>
</feature>